<dbReference type="HOGENOM" id="CLU_184137_0_0_1"/>
<name>A0A0D0DXQ7_9AGAM</name>
<evidence type="ECO:0000313" key="2">
    <source>
        <dbReference type="EMBL" id="KIK91229.1"/>
    </source>
</evidence>
<organism evidence="2 3">
    <name type="scientific">Paxillus rubicundulus Ve08.2h10</name>
    <dbReference type="NCBI Taxonomy" id="930991"/>
    <lineage>
        <taxon>Eukaryota</taxon>
        <taxon>Fungi</taxon>
        <taxon>Dikarya</taxon>
        <taxon>Basidiomycota</taxon>
        <taxon>Agaricomycotina</taxon>
        <taxon>Agaricomycetes</taxon>
        <taxon>Agaricomycetidae</taxon>
        <taxon>Boletales</taxon>
        <taxon>Paxilineae</taxon>
        <taxon>Paxillaceae</taxon>
        <taxon>Paxillus</taxon>
    </lineage>
</organism>
<gene>
    <name evidence="2" type="ORF">PAXRUDRAFT_831027</name>
</gene>
<dbReference type="InParanoid" id="A0A0D0DXQ7"/>
<proteinExistence type="predicted"/>
<reference evidence="3" key="2">
    <citation type="submission" date="2015-01" db="EMBL/GenBank/DDBJ databases">
        <title>Evolutionary Origins and Diversification of the Mycorrhizal Mutualists.</title>
        <authorList>
            <consortium name="DOE Joint Genome Institute"/>
            <consortium name="Mycorrhizal Genomics Consortium"/>
            <person name="Kohler A."/>
            <person name="Kuo A."/>
            <person name="Nagy L.G."/>
            <person name="Floudas D."/>
            <person name="Copeland A."/>
            <person name="Barry K.W."/>
            <person name="Cichocki N."/>
            <person name="Veneault-Fourrey C."/>
            <person name="LaButti K."/>
            <person name="Lindquist E.A."/>
            <person name="Lipzen A."/>
            <person name="Lundell T."/>
            <person name="Morin E."/>
            <person name="Murat C."/>
            <person name="Riley R."/>
            <person name="Ohm R."/>
            <person name="Sun H."/>
            <person name="Tunlid A."/>
            <person name="Henrissat B."/>
            <person name="Grigoriev I.V."/>
            <person name="Hibbett D.S."/>
            <person name="Martin F."/>
        </authorList>
    </citation>
    <scope>NUCLEOTIDE SEQUENCE [LARGE SCALE GENOMIC DNA]</scope>
    <source>
        <strain evidence="3">Ve08.2h10</strain>
    </source>
</reference>
<evidence type="ECO:0000313" key="3">
    <source>
        <dbReference type="Proteomes" id="UP000054538"/>
    </source>
</evidence>
<dbReference type="Proteomes" id="UP000054538">
    <property type="component" value="Unassembled WGS sequence"/>
</dbReference>
<sequence length="96" mass="10931">MWVRCVESGPTESKFDPTDISVPPEMATTHTRTRNGLSQPACEFSAAPGHFRMPTLAILTSTARFRRFCFQRTCMFSTHPYIFTLARVFSLIHAFL</sequence>
<dbReference type="AlphaFoldDB" id="A0A0D0DXQ7"/>
<protein>
    <submittedName>
        <fullName evidence="2">Uncharacterized protein</fullName>
    </submittedName>
</protein>
<evidence type="ECO:0000256" key="1">
    <source>
        <dbReference type="SAM" id="MobiDB-lite"/>
    </source>
</evidence>
<reference evidence="2 3" key="1">
    <citation type="submission" date="2014-04" db="EMBL/GenBank/DDBJ databases">
        <authorList>
            <consortium name="DOE Joint Genome Institute"/>
            <person name="Kuo A."/>
            <person name="Kohler A."/>
            <person name="Jargeat P."/>
            <person name="Nagy L.G."/>
            <person name="Floudas D."/>
            <person name="Copeland A."/>
            <person name="Barry K.W."/>
            <person name="Cichocki N."/>
            <person name="Veneault-Fourrey C."/>
            <person name="LaButti K."/>
            <person name="Lindquist E.A."/>
            <person name="Lipzen A."/>
            <person name="Lundell T."/>
            <person name="Morin E."/>
            <person name="Murat C."/>
            <person name="Sun H."/>
            <person name="Tunlid A."/>
            <person name="Henrissat B."/>
            <person name="Grigoriev I.V."/>
            <person name="Hibbett D.S."/>
            <person name="Martin F."/>
            <person name="Nordberg H.P."/>
            <person name="Cantor M.N."/>
            <person name="Hua S.X."/>
        </authorList>
    </citation>
    <scope>NUCLEOTIDE SEQUENCE [LARGE SCALE GENOMIC DNA]</scope>
    <source>
        <strain evidence="2 3">Ve08.2h10</strain>
    </source>
</reference>
<feature type="non-terminal residue" evidence="2">
    <location>
        <position position="96"/>
    </location>
</feature>
<feature type="region of interest" description="Disordered" evidence="1">
    <location>
        <begin position="1"/>
        <end position="24"/>
    </location>
</feature>
<keyword evidence="3" id="KW-1185">Reference proteome</keyword>
<accession>A0A0D0DXQ7</accession>
<dbReference type="EMBL" id="KN825412">
    <property type="protein sequence ID" value="KIK91229.1"/>
    <property type="molecule type" value="Genomic_DNA"/>
</dbReference>